<dbReference type="Proteomes" id="UP001597304">
    <property type="component" value="Unassembled WGS sequence"/>
</dbReference>
<keyword evidence="4" id="KW-1185">Reference proteome</keyword>
<dbReference type="InterPro" id="IPR003423">
    <property type="entry name" value="OMP_efflux"/>
</dbReference>
<comment type="similarity">
    <text evidence="1 2">Belongs to the outer membrane factor (OMF) (TC 1.B.17) family.</text>
</comment>
<name>A0ABW4KUN3_9BURK</name>
<keyword evidence="2" id="KW-0812">Transmembrane</keyword>
<dbReference type="Pfam" id="PF02321">
    <property type="entry name" value="OEP"/>
    <property type="match status" value="2"/>
</dbReference>
<dbReference type="PROSITE" id="PS51257">
    <property type="entry name" value="PROKAR_LIPOPROTEIN"/>
    <property type="match status" value="1"/>
</dbReference>
<dbReference type="PANTHER" id="PTHR30203">
    <property type="entry name" value="OUTER MEMBRANE CATION EFFLUX PROTEIN"/>
    <property type="match status" value="1"/>
</dbReference>
<evidence type="ECO:0000313" key="3">
    <source>
        <dbReference type="EMBL" id="MFD1711198.1"/>
    </source>
</evidence>
<protein>
    <submittedName>
        <fullName evidence="3">Efflux transporter outer membrane subunit</fullName>
    </submittedName>
</protein>
<comment type="subcellular location">
    <subcellularLocation>
        <location evidence="2">Cell membrane</location>
        <topology evidence="2">Lipid-anchor</topology>
    </subcellularLocation>
</comment>
<feature type="chain" id="PRO_5044957006" evidence="2">
    <location>
        <begin position="25"/>
        <end position="475"/>
    </location>
</feature>
<gene>
    <name evidence="3" type="ORF">ACFSF0_11300</name>
</gene>
<proteinExistence type="inferred from homology"/>
<keyword evidence="2" id="KW-0732">Signal</keyword>
<organism evidence="3 4">
    <name type="scientific">Ottowia flava</name>
    <dbReference type="NCBI Taxonomy" id="2675430"/>
    <lineage>
        <taxon>Bacteria</taxon>
        <taxon>Pseudomonadati</taxon>
        <taxon>Pseudomonadota</taxon>
        <taxon>Betaproteobacteria</taxon>
        <taxon>Burkholderiales</taxon>
        <taxon>Comamonadaceae</taxon>
        <taxon>Ottowia</taxon>
    </lineage>
</organism>
<dbReference type="NCBIfam" id="TIGR01845">
    <property type="entry name" value="outer_NodT"/>
    <property type="match status" value="1"/>
</dbReference>
<keyword evidence="2" id="KW-0472">Membrane</keyword>
<evidence type="ECO:0000313" key="4">
    <source>
        <dbReference type="Proteomes" id="UP001597304"/>
    </source>
</evidence>
<accession>A0ABW4KUN3</accession>
<keyword evidence="2" id="KW-0449">Lipoprotein</keyword>
<keyword evidence="2" id="KW-1134">Transmembrane beta strand</keyword>
<dbReference type="Gene3D" id="1.20.1600.10">
    <property type="entry name" value="Outer membrane efflux proteins (OEP)"/>
    <property type="match status" value="1"/>
</dbReference>
<feature type="signal peptide" evidence="2">
    <location>
        <begin position="1"/>
        <end position="24"/>
    </location>
</feature>
<dbReference type="PANTHER" id="PTHR30203:SF32">
    <property type="entry name" value="CATION EFFLUX SYSTEM PROTEIN CUSC"/>
    <property type="match status" value="1"/>
</dbReference>
<dbReference type="InterPro" id="IPR010131">
    <property type="entry name" value="MdtP/NodT-like"/>
</dbReference>
<keyword evidence="2" id="KW-0564">Palmitate</keyword>
<dbReference type="Gene3D" id="2.20.200.10">
    <property type="entry name" value="Outer membrane efflux proteins (OEP)"/>
    <property type="match status" value="1"/>
</dbReference>
<dbReference type="EMBL" id="JBHUEJ010000021">
    <property type="protein sequence ID" value="MFD1711198.1"/>
    <property type="molecule type" value="Genomic_DNA"/>
</dbReference>
<dbReference type="RefSeq" id="WP_147914007.1">
    <property type="nucleotide sequence ID" value="NZ_JBHUEJ010000021.1"/>
</dbReference>
<comment type="caution">
    <text evidence="3">The sequence shown here is derived from an EMBL/GenBank/DDBJ whole genome shotgun (WGS) entry which is preliminary data.</text>
</comment>
<evidence type="ECO:0000256" key="2">
    <source>
        <dbReference type="RuleBase" id="RU362097"/>
    </source>
</evidence>
<sequence length="475" mass="50989">MRAGTLTTAVLALSACNLAPTVQAPPLSVPAQITPANGLPTTPVEWNEAAMAPTLALTDWVQDERLRQLLTQALGQNRSLQQAILNVERARAVYGISRANQLPTIGLSSQASRTRTAADLSSSGQSTELNQFTVQLGITAFELDFWGRVRNLSEAALQQYLAQTEVQQNVRLTLIGDVVQAWLNLAADQQRLRLARDTLAAREKAYTLTQRMHELGATSGLVLAQNQTTVDAARLDVAATTSQIAKDRHALELLTGGPVDDALLPLPSDSLDRYVAVVMQAPASLPSSVLLRRPDIHAAEHQLRAMNANIGVARANFFPRINLTAAIGTGSRALSALFGAGNGTWSFGPALTLPIFDGGANQANLRVAEVDRDLAVNAYDRAVQTAFREVADSLADRLTWEARLAAATALVAANQKALDLSNARFKAGTDNYLSVLDAQRTLYQAQQQLIGLRLAEQINRVALYKALGGDAPQPQ</sequence>
<reference evidence="4" key="1">
    <citation type="journal article" date="2019" name="Int. J. Syst. Evol. Microbiol.">
        <title>The Global Catalogue of Microorganisms (GCM) 10K type strain sequencing project: providing services to taxonomists for standard genome sequencing and annotation.</title>
        <authorList>
            <consortium name="The Broad Institute Genomics Platform"/>
            <consortium name="The Broad Institute Genome Sequencing Center for Infectious Disease"/>
            <person name="Wu L."/>
            <person name="Ma J."/>
        </authorList>
    </citation>
    <scope>NUCLEOTIDE SEQUENCE [LARGE SCALE GENOMIC DNA]</scope>
    <source>
        <strain evidence="4">LMG 29247</strain>
    </source>
</reference>
<dbReference type="SUPFAM" id="SSF56954">
    <property type="entry name" value="Outer membrane efflux proteins (OEP)"/>
    <property type="match status" value="1"/>
</dbReference>
<evidence type="ECO:0000256" key="1">
    <source>
        <dbReference type="ARBA" id="ARBA00007613"/>
    </source>
</evidence>